<comment type="caution">
    <text evidence="1">The sequence shown here is derived from an EMBL/GenBank/DDBJ whole genome shotgun (WGS) entry which is preliminary data.</text>
</comment>
<evidence type="ECO:0000313" key="2">
    <source>
        <dbReference type="Proteomes" id="UP001149090"/>
    </source>
</evidence>
<sequence length="80" mass="9548">MSRVKIYRSKRYRKFSTKHTIRTKKRVVKSSITYHGLFNEYYFSIGEPENEKLMTTHDTVAISKNPFTGNKEYLFHIGLQ</sequence>
<dbReference type="OrthoDB" id="687730at2759"/>
<dbReference type="AlphaFoldDB" id="A0A9Q0RBA8"/>
<protein>
    <submittedName>
        <fullName evidence="1">Uncharacterized protein</fullName>
    </submittedName>
</protein>
<keyword evidence="2" id="KW-1185">Reference proteome</keyword>
<dbReference type="Proteomes" id="UP001149090">
    <property type="component" value="Unassembled WGS sequence"/>
</dbReference>
<accession>A0A9Q0RBA8</accession>
<name>A0A9Q0RBA8_ANAIG</name>
<gene>
    <name evidence="1" type="ORF">M0811_08756</name>
</gene>
<organism evidence="1 2">
    <name type="scientific">Anaeramoeba ignava</name>
    <name type="common">Anaerobic marine amoeba</name>
    <dbReference type="NCBI Taxonomy" id="1746090"/>
    <lineage>
        <taxon>Eukaryota</taxon>
        <taxon>Metamonada</taxon>
        <taxon>Anaeramoebidae</taxon>
        <taxon>Anaeramoeba</taxon>
    </lineage>
</organism>
<reference evidence="1" key="1">
    <citation type="submission" date="2022-10" db="EMBL/GenBank/DDBJ databases">
        <title>Novel sulphate-reducing endosymbionts in the free-living metamonad Anaeramoeba.</title>
        <authorList>
            <person name="Jerlstrom-Hultqvist J."/>
            <person name="Cepicka I."/>
            <person name="Gallot-Lavallee L."/>
            <person name="Salas-Leiva D."/>
            <person name="Curtis B.A."/>
            <person name="Zahonova K."/>
            <person name="Pipaliya S."/>
            <person name="Dacks J."/>
            <person name="Roger A.J."/>
        </authorList>
    </citation>
    <scope>NUCLEOTIDE SEQUENCE</scope>
    <source>
        <strain evidence="1">BMAN</strain>
    </source>
</reference>
<evidence type="ECO:0000313" key="1">
    <source>
        <dbReference type="EMBL" id="KAJ5073348.1"/>
    </source>
</evidence>
<dbReference type="EMBL" id="JAPDFW010000075">
    <property type="protein sequence ID" value="KAJ5073348.1"/>
    <property type="molecule type" value="Genomic_DNA"/>
</dbReference>
<proteinExistence type="predicted"/>